<organism evidence="2">
    <name type="scientific">Cacopsylla melanoneura</name>
    <dbReference type="NCBI Taxonomy" id="428564"/>
    <lineage>
        <taxon>Eukaryota</taxon>
        <taxon>Metazoa</taxon>
        <taxon>Ecdysozoa</taxon>
        <taxon>Arthropoda</taxon>
        <taxon>Hexapoda</taxon>
        <taxon>Insecta</taxon>
        <taxon>Pterygota</taxon>
        <taxon>Neoptera</taxon>
        <taxon>Paraneoptera</taxon>
        <taxon>Hemiptera</taxon>
        <taxon>Sternorrhyncha</taxon>
        <taxon>Psylloidea</taxon>
        <taxon>Psyllidae</taxon>
        <taxon>Psyllinae</taxon>
        <taxon>Cacopsylla</taxon>
    </lineage>
</organism>
<dbReference type="EMBL" id="HBUF01466002">
    <property type="protein sequence ID" value="CAG6744402.1"/>
    <property type="molecule type" value="Transcribed_RNA"/>
</dbReference>
<keyword evidence="1" id="KW-1133">Transmembrane helix</keyword>
<protein>
    <submittedName>
        <fullName evidence="2">Uncharacterized protein</fullName>
    </submittedName>
</protein>
<evidence type="ECO:0000256" key="1">
    <source>
        <dbReference type="SAM" id="Phobius"/>
    </source>
</evidence>
<keyword evidence="1" id="KW-0812">Transmembrane</keyword>
<dbReference type="AlphaFoldDB" id="A0A8D9E8K5"/>
<keyword evidence="1" id="KW-0472">Membrane</keyword>
<reference evidence="2" key="1">
    <citation type="submission" date="2021-05" db="EMBL/GenBank/DDBJ databases">
        <authorList>
            <person name="Alioto T."/>
            <person name="Alioto T."/>
            <person name="Gomez Garrido J."/>
        </authorList>
    </citation>
    <scope>NUCLEOTIDE SEQUENCE</scope>
</reference>
<sequence length="109" mass="12359">MRCKVRVTVGPAHLSASHKSRQTLSRTCRQSRCTYYDSKGRVVSLVEHNTCLLYRIRSPHSLGYDYSSFHCKMLTTGADKIPKKMGRNSCSVLYTSSFQALFLVLAAFF</sequence>
<evidence type="ECO:0000313" key="2">
    <source>
        <dbReference type="EMBL" id="CAG6744402.1"/>
    </source>
</evidence>
<name>A0A8D9E8K5_9HEMI</name>
<proteinExistence type="predicted"/>
<feature type="transmembrane region" description="Helical" evidence="1">
    <location>
        <begin position="90"/>
        <end position="108"/>
    </location>
</feature>
<accession>A0A8D9E8K5</accession>